<evidence type="ECO:0000313" key="3">
    <source>
        <dbReference type="EMBL" id="NER30060.1"/>
    </source>
</evidence>
<feature type="region of interest" description="Disordered" evidence="1">
    <location>
        <begin position="356"/>
        <end position="390"/>
    </location>
</feature>
<name>A0A6B3NEN7_9CYAN</name>
<feature type="domain" description="Peptidase C14 caspase" evidence="2">
    <location>
        <begin position="3"/>
        <end position="225"/>
    </location>
</feature>
<accession>A0A6B3NEN7</accession>
<proteinExistence type="predicted"/>
<feature type="compositionally biased region" description="Polar residues" evidence="1">
    <location>
        <begin position="366"/>
        <end position="390"/>
    </location>
</feature>
<gene>
    <name evidence="3" type="ORF">F6J89_21175</name>
</gene>
<reference evidence="3" key="1">
    <citation type="submission" date="2019-11" db="EMBL/GenBank/DDBJ databases">
        <title>Genomic insights into an expanded diversity of filamentous marine cyanobacteria reveals the extraordinary biosynthetic potential of Moorea and Okeania.</title>
        <authorList>
            <person name="Ferreira Leao T."/>
            <person name="Wang M."/>
            <person name="Moss N."/>
            <person name="Da Silva R."/>
            <person name="Sanders J."/>
            <person name="Nurk S."/>
            <person name="Gurevich A."/>
            <person name="Humphrey G."/>
            <person name="Reher R."/>
            <person name="Zhu Q."/>
            <person name="Belda-Ferre P."/>
            <person name="Glukhov E."/>
            <person name="Rex R."/>
            <person name="Dorrestein P.C."/>
            <person name="Knight R."/>
            <person name="Pevzner P."/>
            <person name="Gerwick W.H."/>
            <person name="Gerwick L."/>
        </authorList>
    </citation>
    <scope>NUCLEOTIDE SEQUENCE</scope>
    <source>
        <strain evidence="3">SIO1C4</strain>
    </source>
</reference>
<dbReference type="GO" id="GO:0006508">
    <property type="term" value="P:proteolysis"/>
    <property type="evidence" value="ECO:0007669"/>
    <property type="project" value="InterPro"/>
</dbReference>
<organism evidence="3">
    <name type="scientific">Symploca sp. SIO1C4</name>
    <dbReference type="NCBI Taxonomy" id="2607765"/>
    <lineage>
        <taxon>Bacteria</taxon>
        <taxon>Bacillati</taxon>
        <taxon>Cyanobacteriota</taxon>
        <taxon>Cyanophyceae</taxon>
        <taxon>Coleofasciculales</taxon>
        <taxon>Coleofasciculaceae</taxon>
        <taxon>Symploca</taxon>
    </lineage>
</organism>
<evidence type="ECO:0000259" key="2">
    <source>
        <dbReference type="Pfam" id="PF00656"/>
    </source>
</evidence>
<dbReference type="Pfam" id="PF00656">
    <property type="entry name" value="Peptidase_C14"/>
    <property type="match status" value="1"/>
</dbReference>
<sequence>MVKVALLIGVSEYGPGLTALPMALKNVESMQRVLQHAEMGGFDEVKTLVNPNPPLMRKAIEALCSERTQDDFVVLFFSGYSFLDHKENLSLGTSITRQSPTANIIPITTVAASLINKIISNSHCQQKLLILDYCLHSTLEKIATVRSDQNSYIKTQLGGKRRKILSCATTVPYSLNNIKPELSAYTSYLVEAIETGAADKNLDGWISVKEVHEYACRKLKQAAPALKPNFYNSGEENQILLSKPLVVGSKHNYRQEVELWASLGEISTTARISLMSLAKSEQLSSEDCEAIETEVLRPYREYQKKLQLYEQEFKRGLHNKDPLDSKNYADLRYLQQFLGITDQDIEKIRERVTQQLKSSYQEEDNSNSQMQPLFSSLSEPTDSSLPASVSTSLDELAQLDGEEQHQEELLKASAAPLEKAQTLNSVQIDSTPALEVSSSLITSPTKHASSLPRKPMLGIAFAGGLAVLAWALGFQNRGSVESLQESIETSSYKPSNIISEQQTNTEQGITNKSLENPSVIPIPTNPQAVATPEASPLPSKTSTPAKTDEG</sequence>
<feature type="compositionally biased region" description="Polar residues" evidence="1">
    <location>
        <begin position="538"/>
        <end position="550"/>
    </location>
</feature>
<evidence type="ECO:0000256" key="1">
    <source>
        <dbReference type="SAM" id="MobiDB-lite"/>
    </source>
</evidence>
<dbReference type="AlphaFoldDB" id="A0A6B3NEN7"/>
<protein>
    <submittedName>
        <fullName evidence="3">Caspase family protein</fullName>
    </submittedName>
</protein>
<dbReference type="InterPro" id="IPR011600">
    <property type="entry name" value="Pept_C14_caspase"/>
</dbReference>
<dbReference type="Gene3D" id="3.40.50.1460">
    <property type="match status" value="1"/>
</dbReference>
<feature type="compositionally biased region" description="Polar residues" evidence="1">
    <location>
        <begin position="489"/>
        <end position="516"/>
    </location>
</feature>
<comment type="caution">
    <text evidence="3">The sequence shown here is derived from an EMBL/GenBank/DDBJ whole genome shotgun (WGS) entry which is preliminary data.</text>
</comment>
<feature type="region of interest" description="Disordered" evidence="1">
    <location>
        <begin position="489"/>
        <end position="550"/>
    </location>
</feature>
<dbReference type="EMBL" id="JAAHFQ010000479">
    <property type="protein sequence ID" value="NER30060.1"/>
    <property type="molecule type" value="Genomic_DNA"/>
</dbReference>
<feature type="non-terminal residue" evidence="3">
    <location>
        <position position="550"/>
    </location>
</feature>
<dbReference type="GO" id="GO:0004197">
    <property type="term" value="F:cysteine-type endopeptidase activity"/>
    <property type="evidence" value="ECO:0007669"/>
    <property type="project" value="InterPro"/>
</dbReference>